<feature type="domain" description="Hydantoinase/oxoprolinase N-terminal" evidence="2">
    <location>
        <begin position="9"/>
        <end position="189"/>
    </location>
</feature>
<evidence type="ECO:0000259" key="4">
    <source>
        <dbReference type="Pfam" id="PF20906"/>
    </source>
</evidence>
<feature type="domain" description="S-Me-THD N-terminal" evidence="3">
    <location>
        <begin position="592"/>
        <end position="753"/>
    </location>
</feature>
<name>A0AA38SD31_9PEZI</name>
<dbReference type="InterPro" id="IPR048350">
    <property type="entry name" value="S-Me-THD-like_C"/>
</dbReference>
<dbReference type="InterPro" id="IPR027479">
    <property type="entry name" value="S-Me-THD_N_sf"/>
</dbReference>
<gene>
    <name evidence="5" type="ORF">NKR19_g1024</name>
</gene>
<evidence type="ECO:0000259" key="1">
    <source>
        <dbReference type="Pfam" id="PF01968"/>
    </source>
</evidence>
<dbReference type="Gene3D" id="2.40.390.10">
    <property type="entry name" value="CV3147-like"/>
    <property type="match status" value="1"/>
</dbReference>
<keyword evidence="6" id="KW-1185">Reference proteome</keyword>
<dbReference type="FunFam" id="3.40.1610.10:FF:000001">
    <property type="entry name" value="Hydantoinase, putative"/>
    <property type="match status" value="1"/>
</dbReference>
<dbReference type="SUPFAM" id="SSF160991">
    <property type="entry name" value="CV3147-like"/>
    <property type="match status" value="1"/>
</dbReference>
<dbReference type="Pfam" id="PF20906">
    <property type="entry name" value="S-Me-THD_C"/>
    <property type="match status" value="1"/>
</dbReference>
<dbReference type="PANTHER" id="PTHR11365">
    <property type="entry name" value="5-OXOPROLINASE RELATED"/>
    <property type="match status" value="1"/>
</dbReference>
<dbReference type="AlphaFoldDB" id="A0AA38SD31"/>
<organism evidence="5 6">
    <name type="scientific">Coniochaeta hoffmannii</name>
    <dbReference type="NCBI Taxonomy" id="91930"/>
    <lineage>
        <taxon>Eukaryota</taxon>
        <taxon>Fungi</taxon>
        <taxon>Dikarya</taxon>
        <taxon>Ascomycota</taxon>
        <taxon>Pezizomycotina</taxon>
        <taxon>Sordariomycetes</taxon>
        <taxon>Sordariomycetidae</taxon>
        <taxon>Coniochaetales</taxon>
        <taxon>Coniochaetaceae</taxon>
        <taxon>Coniochaeta</taxon>
    </lineage>
</organism>
<dbReference type="FunFam" id="2.40.390.10:FF:000002">
    <property type="entry name" value="ACR027Cp"/>
    <property type="match status" value="1"/>
</dbReference>
<proteinExistence type="predicted"/>
<reference evidence="5" key="1">
    <citation type="submission" date="2022-07" db="EMBL/GenBank/DDBJ databases">
        <title>Fungi with potential for degradation of polypropylene.</title>
        <authorList>
            <person name="Gostincar C."/>
        </authorList>
    </citation>
    <scope>NUCLEOTIDE SEQUENCE</scope>
    <source>
        <strain evidence="5">EXF-13287</strain>
    </source>
</reference>
<dbReference type="Pfam" id="PF06032">
    <property type="entry name" value="S-Me-THD_N"/>
    <property type="match status" value="1"/>
</dbReference>
<dbReference type="InterPro" id="IPR024071">
    <property type="entry name" value="S-Me-THD_C_sf"/>
</dbReference>
<evidence type="ECO:0000259" key="2">
    <source>
        <dbReference type="Pfam" id="PF05378"/>
    </source>
</evidence>
<dbReference type="Gene3D" id="3.30.420.40">
    <property type="match status" value="1"/>
</dbReference>
<feature type="domain" description="S-Me-THD-like C-terminal" evidence="4">
    <location>
        <begin position="756"/>
        <end position="972"/>
    </location>
</feature>
<dbReference type="Gene3D" id="3.40.1610.10">
    <property type="entry name" value="CV3147-like domain"/>
    <property type="match status" value="1"/>
</dbReference>
<dbReference type="InterPro" id="IPR010318">
    <property type="entry name" value="S-Me-THD_N"/>
</dbReference>
<accession>A0AA38SD31</accession>
<dbReference type="InterPro" id="IPR002821">
    <property type="entry name" value="Hydantoinase_A"/>
</dbReference>
<evidence type="ECO:0000259" key="3">
    <source>
        <dbReference type="Pfam" id="PF06032"/>
    </source>
</evidence>
<dbReference type="Pfam" id="PF05378">
    <property type="entry name" value="Hydant_A_N"/>
    <property type="match status" value="1"/>
</dbReference>
<dbReference type="SUPFAM" id="SSF53067">
    <property type="entry name" value="Actin-like ATPase domain"/>
    <property type="match status" value="2"/>
</dbReference>
<dbReference type="GO" id="GO:0016787">
    <property type="term" value="F:hydrolase activity"/>
    <property type="evidence" value="ECO:0007669"/>
    <property type="project" value="InterPro"/>
</dbReference>
<dbReference type="InterPro" id="IPR045079">
    <property type="entry name" value="Oxoprolinase-like"/>
</dbReference>
<feature type="domain" description="Hydantoinase A/oxoprolinase" evidence="1">
    <location>
        <begin position="209"/>
        <end position="422"/>
    </location>
</feature>
<evidence type="ECO:0000313" key="5">
    <source>
        <dbReference type="EMBL" id="KAJ9164830.1"/>
    </source>
</evidence>
<dbReference type="InterPro" id="IPR043129">
    <property type="entry name" value="ATPase_NBD"/>
</dbReference>
<dbReference type="InterPro" id="IPR008040">
    <property type="entry name" value="Hydant_A_N"/>
</dbReference>
<dbReference type="Pfam" id="PF01968">
    <property type="entry name" value="Hydantoinase_A"/>
    <property type="match status" value="1"/>
</dbReference>
<dbReference type="Proteomes" id="UP001174691">
    <property type="component" value="Unassembled WGS sequence"/>
</dbReference>
<comment type="caution">
    <text evidence="5">The sequence shown here is derived from an EMBL/GenBank/DDBJ whole genome shotgun (WGS) entry which is preliminary data.</text>
</comment>
<dbReference type="PANTHER" id="PTHR11365:SF10">
    <property type="entry name" value="HYDANTOINASE_OXOPROLINASE"/>
    <property type="match status" value="1"/>
</dbReference>
<protein>
    <submittedName>
        <fullName evidence="5">Hydantoin utilization protein A</fullName>
    </submittedName>
</protein>
<sequence>MAAKSKHLRIGVDVGGTNTDGALIDPARASEPDKGILAWHKTATTADPSDGINEAIAALLSSASVDPTQVASVTIGTTHFVNAVVERDADRLAKVAVIRLCGPFSKHVPPCVDWPDNVRELVLGYYVLVDGGLEVDGSLIREIDEEEVRRECRAIRDLGIRSVVVNGVFSPIDTVERQEERAAEIVREEIPGCDVVCSKEVANLGFLERENAAILNASILAFARRTIRSFQEPVHRLGLSCPVLITQNDGTVLSGEAAARLPIRTFSSGPTNSMRGAAFLVQGQLKEAVMVVDIGGTTSDVGLLLANGFPRQQAAYSELAGVRMNFSCPDIKSIGLGGGSIVRPGAHLTVGPDSVGYRLTKDAKVFGGDVLTATDCSVSADPSIKIGNRDLVANVLNEDELGEFKEVVKHKLEKIIDTMKTSPVDLPVLLVGGGAVIAPDGLKGASKVLKPRWSEVANAIGAAMAGVSAVVDTVKDTEKKTTTELLEEIKLQAIEKAVEAGASRESVKIVEVDTLPLQYIANKSRFIVRAAGDFDYSRTLADSGVPEAPDEHEAVKQHNKPAKGRGEQQKTEVDIATYRPDVRDRTWYISETDLEWITIGCYILGTGGGGSPYSSMIRLRQMLRSGAVVRVVNPVDLADDALVGCGGGAGSPTVGIEKLSGDEMLEAQRELAGVCDKAPTHMIAIEIGGMNGLQSMILGASSNMDVPTVDGDWMGRAYPTKWQTTPVVFKERDIIWSPVAVADGNGNVVLMTKATSDLQVEKIIRASLAQMGSSVGCADAPVTGAETKRWVVEHTISQSWRIGRAVANARQSNRVGKVAEAIIDECGGSDAAKVLWKGKIVGVERTLRMGHIYGELIIEGGAVTDEETDLDNPFQGKIKIPFKNENIAAIRMRDDDNLAPERQEDVLAIVPDLISLIDAQNGEAIGTPEYRYGLLVIVLGIAASNRWTGTQRGIKIGGPEGFGFDHLQYQPLGKFVKPVSVIDEFDTR</sequence>
<dbReference type="EMBL" id="JANBVN010000009">
    <property type="protein sequence ID" value="KAJ9164830.1"/>
    <property type="molecule type" value="Genomic_DNA"/>
</dbReference>
<evidence type="ECO:0000313" key="6">
    <source>
        <dbReference type="Proteomes" id="UP001174691"/>
    </source>
</evidence>